<accession>A0A444ZBW7</accession>
<dbReference type="Proteomes" id="UP000289738">
    <property type="component" value="Chromosome B04"/>
</dbReference>
<dbReference type="EMBL" id="SDMP01000014">
    <property type="protein sequence ID" value="RYR11683.1"/>
    <property type="molecule type" value="Genomic_DNA"/>
</dbReference>
<feature type="compositionally biased region" description="Basic and acidic residues" evidence="1">
    <location>
        <begin position="29"/>
        <end position="51"/>
    </location>
</feature>
<reference evidence="2 3" key="1">
    <citation type="submission" date="2019-01" db="EMBL/GenBank/DDBJ databases">
        <title>Sequencing of cultivated peanut Arachis hypogaea provides insights into genome evolution and oil improvement.</title>
        <authorList>
            <person name="Chen X."/>
        </authorList>
    </citation>
    <scope>NUCLEOTIDE SEQUENCE [LARGE SCALE GENOMIC DNA]</scope>
    <source>
        <strain evidence="3">cv. Fuhuasheng</strain>
        <tissue evidence="2">Leaves</tissue>
    </source>
</reference>
<feature type="region of interest" description="Disordered" evidence="1">
    <location>
        <begin position="29"/>
        <end position="78"/>
    </location>
</feature>
<comment type="caution">
    <text evidence="2">The sequence shown here is derived from an EMBL/GenBank/DDBJ whole genome shotgun (WGS) entry which is preliminary data.</text>
</comment>
<protein>
    <submittedName>
        <fullName evidence="2">Uncharacterized protein</fullName>
    </submittedName>
</protein>
<dbReference type="AlphaFoldDB" id="A0A444ZBW7"/>
<proteinExistence type="predicted"/>
<sequence length="158" mass="17963">MVIESPYVRRGTLFLSVGVALRKRKGEELRRKTGEERRGTREKRRARDPGCHRRTRQPRRHCSSSSLPGTSLGSSRKLNRAVFPHHRCHRRALSLSRKTPPLPLIEAAAREAKPLWSLKPKGVVTTAVPRARCCCCWVCRREESEQGKEEGGDGDLRC</sequence>
<name>A0A444ZBW7_ARAHY</name>
<evidence type="ECO:0000313" key="3">
    <source>
        <dbReference type="Proteomes" id="UP000289738"/>
    </source>
</evidence>
<feature type="compositionally biased region" description="Basic residues" evidence="1">
    <location>
        <begin position="52"/>
        <end position="62"/>
    </location>
</feature>
<feature type="compositionally biased region" description="Low complexity" evidence="1">
    <location>
        <begin position="63"/>
        <end position="75"/>
    </location>
</feature>
<organism evidence="2 3">
    <name type="scientific">Arachis hypogaea</name>
    <name type="common">Peanut</name>
    <dbReference type="NCBI Taxonomy" id="3818"/>
    <lineage>
        <taxon>Eukaryota</taxon>
        <taxon>Viridiplantae</taxon>
        <taxon>Streptophyta</taxon>
        <taxon>Embryophyta</taxon>
        <taxon>Tracheophyta</taxon>
        <taxon>Spermatophyta</taxon>
        <taxon>Magnoliopsida</taxon>
        <taxon>eudicotyledons</taxon>
        <taxon>Gunneridae</taxon>
        <taxon>Pentapetalae</taxon>
        <taxon>rosids</taxon>
        <taxon>fabids</taxon>
        <taxon>Fabales</taxon>
        <taxon>Fabaceae</taxon>
        <taxon>Papilionoideae</taxon>
        <taxon>50 kb inversion clade</taxon>
        <taxon>dalbergioids sensu lato</taxon>
        <taxon>Dalbergieae</taxon>
        <taxon>Pterocarpus clade</taxon>
        <taxon>Arachis</taxon>
    </lineage>
</organism>
<gene>
    <name evidence="2" type="ORF">Ahy_B04g069199</name>
</gene>
<keyword evidence="3" id="KW-1185">Reference proteome</keyword>
<evidence type="ECO:0000313" key="2">
    <source>
        <dbReference type="EMBL" id="RYR11683.1"/>
    </source>
</evidence>
<evidence type="ECO:0000256" key="1">
    <source>
        <dbReference type="SAM" id="MobiDB-lite"/>
    </source>
</evidence>